<dbReference type="Pfam" id="PF02230">
    <property type="entry name" value="Abhydrolase_2"/>
    <property type="match status" value="1"/>
</dbReference>
<evidence type="ECO:0000256" key="1">
    <source>
        <dbReference type="ARBA" id="ARBA00006499"/>
    </source>
</evidence>
<dbReference type="InterPro" id="IPR050565">
    <property type="entry name" value="LYPA1-2/EST-like"/>
</dbReference>
<comment type="similarity">
    <text evidence="1">Belongs to the AB hydrolase superfamily. AB hydrolase 2 family.</text>
</comment>
<dbReference type="EMBL" id="JAJTJA010000009">
    <property type="protein sequence ID" value="KAH8694173.1"/>
    <property type="molecule type" value="Genomic_DNA"/>
</dbReference>
<proteinExistence type="inferred from homology"/>
<dbReference type="RefSeq" id="XP_046069843.1">
    <property type="nucleotide sequence ID" value="XM_046220808.1"/>
</dbReference>
<gene>
    <name evidence="3" type="ORF">BGW36DRAFT_430194</name>
</gene>
<dbReference type="AlphaFoldDB" id="A0AAD4KQ77"/>
<dbReference type="PANTHER" id="PTHR10655:SF64">
    <property type="entry name" value="PHOSPHOLIPASE_CARBOXYLESTERASE_THIOESTERASE DOMAIN-CONTAINING PROTEIN"/>
    <property type="match status" value="1"/>
</dbReference>
<sequence>MTAFQNSGTIIINPSRSPHKQTIILLHDRGGDATGFGPAILFKPLRVRRLRSNIYHSSQETTTLKAKFPHAKFIFPTAASQYSKASGHDLNQWFDNWPLHATTNDPDDQMQNEWRNSLPISGLRQTVRTLHELLEAEIGELGGNASGIVLGGFGQGSAASFISALLWEGKSLGALTGMCGWLPFVEDITRAALNEDADMTPADNGDNRETDQNTAIQRGVNKLRDILELPSSSTASLSSNASIQNTQLFIAHAAQDGTVPIALGRRAGNCLEALGLDVERKEYMNGGHECSEEILCDLVDFLWNTLDS</sequence>
<keyword evidence="3" id="KW-0378">Hydrolase</keyword>
<dbReference type="GO" id="GO:0005737">
    <property type="term" value="C:cytoplasm"/>
    <property type="evidence" value="ECO:0007669"/>
    <property type="project" value="TreeGrafter"/>
</dbReference>
<name>A0AAD4KQ77_9EURO</name>
<dbReference type="GO" id="GO:0008474">
    <property type="term" value="F:palmitoyl-(protein) hydrolase activity"/>
    <property type="evidence" value="ECO:0007669"/>
    <property type="project" value="TreeGrafter"/>
</dbReference>
<feature type="domain" description="Phospholipase/carboxylesterase/thioesterase" evidence="2">
    <location>
        <begin position="56"/>
        <end position="189"/>
    </location>
</feature>
<dbReference type="GeneID" id="70251095"/>
<reference evidence="3" key="1">
    <citation type="submission" date="2021-12" db="EMBL/GenBank/DDBJ databases">
        <title>Convergent genome expansion in fungi linked to evolution of root-endophyte symbiosis.</title>
        <authorList>
            <consortium name="DOE Joint Genome Institute"/>
            <person name="Ke Y.-H."/>
            <person name="Bonito G."/>
            <person name="Liao H.-L."/>
            <person name="Looney B."/>
            <person name="Rojas-Flechas A."/>
            <person name="Nash J."/>
            <person name="Hameed K."/>
            <person name="Schadt C."/>
            <person name="Martin F."/>
            <person name="Crous P.W."/>
            <person name="Miettinen O."/>
            <person name="Magnuson J.K."/>
            <person name="Labbe J."/>
            <person name="Jacobson D."/>
            <person name="Doktycz M.J."/>
            <person name="Veneault-Fourrey C."/>
            <person name="Kuo A."/>
            <person name="Mondo S."/>
            <person name="Calhoun S."/>
            <person name="Riley R."/>
            <person name="Ohm R."/>
            <person name="LaButti K."/>
            <person name="Andreopoulos B."/>
            <person name="Pangilinan J."/>
            <person name="Nolan M."/>
            <person name="Tritt A."/>
            <person name="Clum A."/>
            <person name="Lipzen A."/>
            <person name="Daum C."/>
            <person name="Barry K."/>
            <person name="Grigoriev I.V."/>
            <person name="Vilgalys R."/>
        </authorList>
    </citation>
    <scope>NUCLEOTIDE SEQUENCE</scope>
    <source>
        <strain evidence="3">PMI_201</strain>
    </source>
</reference>
<evidence type="ECO:0000313" key="3">
    <source>
        <dbReference type="EMBL" id="KAH8694173.1"/>
    </source>
</evidence>
<organism evidence="3 4">
    <name type="scientific">Talaromyces proteolyticus</name>
    <dbReference type="NCBI Taxonomy" id="1131652"/>
    <lineage>
        <taxon>Eukaryota</taxon>
        <taxon>Fungi</taxon>
        <taxon>Dikarya</taxon>
        <taxon>Ascomycota</taxon>
        <taxon>Pezizomycotina</taxon>
        <taxon>Eurotiomycetes</taxon>
        <taxon>Eurotiomycetidae</taxon>
        <taxon>Eurotiales</taxon>
        <taxon>Trichocomaceae</taxon>
        <taxon>Talaromyces</taxon>
        <taxon>Talaromyces sect. Bacilispori</taxon>
    </lineage>
</organism>
<evidence type="ECO:0000313" key="4">
    <source>
        <dbReference type="Proteomes" id="UP001201262"/>
    </source>
</evidence>
<comment type="caution">
    <text evidence="3">The sequence shown here is derived from an EMBL/GenBank/DDBJ whole genome shotgun (WGS) entry which is preliminary data.</text>
</comment>
<dbReference type="InterPro" id="IPR003140">
    <property type="entry name" value="PLipase/COase/thioEstase"/>
</dbReference>
<dbReference type="InterPro" id="IPR029058">
    <property type="entry name" value="AB_hydrolase_fold"/>
</dbReference>
<dbReference type="GO" id="GO:0052689">
    <property type="term" value="F:carboxylic ester hydrolase activity"/>
    <property type="evidence" value="ECO:0007669"/>
    <property type="project" value="TreeGrafter"/>
</dbReference>
<dbReference type="SUPFAM" id="SSF53474">
    <property type="entry name" value="alpha/beta-Hydrolases"/>
    <property type="match status" value="1"/>
</dbReference>
<dbReference type="PANTHER" id="PTHR10655">
    <property type="entry name" value="LYSOPHOSPHOLIPASE-RELATED"/>
    <property type="match status" value="1"/>
</dbReference>
<accession>A0AAD4KQ77</accession>
<dbReference type="Proteomes" id="UP001201262">
    <property type="component" value="Unassembled WGS sequence"/>
</dbReference>
<protein>
    <submittedName>
        <fullName evidence="3">Alpha/Beta hydrolase protein</fullName>
    </submittedName>
</protein>
<dbReference type="Gene3D" id="3.40.50.1820">
    <property type="entry name" value="alpha/beta hydrolase"/>
    <property type="match status" value="1"/>
</dbReference>
<keyword evidence="4" id="KW-1185">Reference proteome</keyword>
<evidence type="ECO:0000259" key="2">
    <source>
        <dbReference type="Pfam" id="PF02230"/>
    </source>
</evidence>